<name>A0A0P4VFA7_9HEMI</name>
<reference evidence="4" key="1">
    <citation type="journal article" date="2016" name="PLoS Negl. Trop. Dis.">
        <title>A Deep Insight into the Sialome of Rhodnius neglectus, a Vector of Chagas Disease.</title>
        <authorList>
            <person name="Santiago P.B."/>
            <person name="Assumpcao T.C."/>
            <person name="Araujo C.N."/>
            <person name="Bastos I.M."/>
            <person name="Neves D."/>
            <person name="Silva I.G."/>
            <person name="Charneau S."/>
            <person name="Queiroz R.M."/>
            <person name="Raiol T."/>
            <person name="Oliveira J.V."/>
            <person name="Sousa M.V."/>
            <person name="Calvo E."/>
            <person name="Ribeiro J.M."/>
            <person name="Santana J.M."/>
        </authorList>
    </citation>
    <scope>NUCLEOTIDE SEQUENCE</scope>
    <source>
        <tissue evidence="4">Salivary glands</tissue>
    </source>
</reference>
<dbReference type="SMART" id="SM00908">
    <property type="entry name" value="Gal-bind_lectin"/>
    <property type="match status" value="3"/>
</dbReference>
<dbReference type="Pfam" id="PF00337">
    <property type="entry name" value="Gal-bind_lectin"/>
    <property type="match status" value="3"/>
</dbReference>
<sequence>NCVVRNSYFNGEWGQEEVHATKKNPFKRGQMFIMEIYVMKSEYLVSVNGVHFCSFVHRIQPSSVDSIHINGDVQLLKLELSKREMYPSTERTLLLVDDPHNKMLFPFYHELKYPIMEKWDLTITGTILEFADRFVVDFCGACDKCTRSHKNIIFHLNPRLTQNYVARNSYLHEQWGLEESHAIQRNPFMRGQTFILEIFVTASDYMISVNGVHFCSYQHRFPPSAVESFEVRGDVALKRIDLCRKDTYPTKKETLYPDLNQLEEQFSQPIIHSLSKPLTMDTIIEIDGRVPLLPHEFHINLQNATTAIPHPIIPYHISLRWQPETTNSTVVNSWISGQWDEESVFGSLLRPNYNFKITIYVKKEGYSTVIKAPVKPYSTVLPFFVHKTDPSII</sequence>
<dbReference type="PANTHER" id="PTHR11346:SF176">
    <property type="entry name" value="32 KDA BETA-GALACTOSIDE-BINDING LECTIN LEC-3"/>
    <property type="match status" value="1"/>
</dbReference>
<dbReference type="InterPro" id="IPR044156">
    <property type="entry name" value="Galectin-like"/>
</dbReference>
<dbReference type="InterPro" id="IPR001079">
    <property type="entry name" value="Galectin_CRD"/>
</dbReference>
<proteinExistence type="evidence at transcript level"/>
<feature type="non-terminal residue" evidence="4">
    <location>
        <position position="1"/>
    </location>
</feature>
<organism evidence="4">
    <name type="scientific">Rhodnius neglectus</name>
    <dbReference type="NCBI Taxonomy" id="72488"/>
    <lineage>
        <taxon>Eukaryota</taxon>
        <taxon>Metazoa</taxon>
        <taxon>Ecdysozoa</taxon>
        <taxon>Arthropoda</taxon>
        <taxon>Hexapoda</taxon>
        <taxon>Insecta</taxon>
        <taxon>Pterygota</taxon>
        <taxon>Neoptera</taxon>
        <taxon>Paraneoptera</taxon>
        <taxon>Hemiptera</taxon>
        <taxon>Heteroptera</taxon>
        <taxon>Panheteroptera</taxon>
        <taxon>Cimicomorpha</taxon>
        <taxon>Reduviidae</taxon>
        <taxon>Triatominae</taxon>
        <taxon>Rhodnius</taxon>
    </lineage>
</organism>
<feature type="domain" description="Galectin" evidence="3">
    <location>
        <begin position="107"/>
        <end position="243"/>
    </location>
</feature>
<feature type="non-terminal residue" evidence="4">
    <location>
        <position position="393"/>
    </location>
</feature>
<dbReference type="AlphaFoldDB" id="A0A0P4VFA7"/>
<evidence type="ECO:0000313" key="4">
    <source>
        <dbReference type="EMBL" id="JAI52564.1"/>
    </source>
</evidence>
<evidence type="ECO:0000259" key="3">
    <source>
        <dbReference type="PROSITE" id="PS51304"/>
    </source>
</evidence>
<evidence type="ECO:0000256" key="2">
    <source>
        <dbReference type="RuleBase" id="RU102079"/>
    </source>
</evidence>
<dbReference type="PANTHER" id="PTHR11346">
    <property type="entry name" value="GALECTIN"/>
    <property type="match status" value="1"/>
</dbReference>
<dbReference type="GO" id="GO:0030246">
    <property type="term" value="F:carbohydrate binding"/>
    <property type="evidence" value="ECO:0007669"/>
    <property type="project" value="UniProtKB-UniRule"/>
</dbReference>
<dbReference type="SUPFAM" id="SSF49899">
    <property type="entry name" value="Concanavalin A-like lectins/glucanases"/>
    <property type="match status" value="3"/>
</dbReference>
<protein>
    <recommendedName>
        <fullName evidence="2">Galectin</fullName>
    </recommendedName>
</protein>
<dbReference type="EMBL" id="GDKW01004031">
    <property type="protein sequence ID" value="JAI52564.1"/>
    <property type="molecule type" value="mRNA"/>
</dbReference>
<feature type="domain" description="Galectin" evidence="3">
    <location>
        <begin position="270"/>
        <end position="393"/>
    </location>
</feature>
<dbReference type="CDD" id="cd00070">
    <property type="entry name" value="GLECT"/>
    <property type="match status" value="2"/>
</dbReference>
<accession>A0A0P4VFA7</accession>
<evidence type="ECO:0000256" key="1">
    <source>
        <dbReference type="ARBA" id="ARBA00022734"/>
    </source>
</evidence>
<keyword evidence="1 2" id="KW-0430">Lectin</keyword>
<dbReference type="InterPro" id="IPR013320">
    <property type="entry name" value="ConA-like_dom_sf"/>
</dbReference>
<dbReference type="PROSITE" id="PS51304">
    <property type="entry name" value="GALECTIN"/>
    <property type="match status" value="3"/>
</dbReference>
<dbReference type="SMART" id="SM00276">
    <property type="entry name" value="GLECT"/>
    <property type="match status" value="2"/>
</dbReference>
<feature type="domain" description="Galectin" evidence="3">
    <location>
        <begin position="1"/>
        <end position="81"/>
    </location>
</feature>
<dbReference type="Gene3D" id="2.60.120.200">
    <property type="match status" value="3"/>
</dbReference>